<name>A0ABR5F9Z4_9MYCO</name>
<organism evidence="1 2">
    <name type="scientific">Mycolicibacter heraklionensis</name>
    <dbReference type="NCBI Taxonomy" id="512402"/>
    <lineage>
        <taxon>Bacteria</taxon>
        <taxon>Bacillati</taxon>
        <taxon>Actinomycetota</taxon>
        <taxon>Actinomycetes</taxon>
        <taxon>Mycobacteriales</taxon>
        <taxon>Mycobacteriaceae</taxon>
        <taxon>Mycolicibacter</taxon>
    </lineage>
</organism>
<dbReference type="EMBL" id="LDPO01000027">
    <property type="protein sequence ID" value="KLO25880.1"/>
    <property type="molecule type" value="Genomic_DNA"/>
</dbReference>
<proteinExistence type="predicted"/>
<keyword evidence="2" id="KW-1185">Reference proteome</keyword>
<dbReference type="Proteomes" id="UP000036464">
    <property type="component" value="Unassembled WGS sequence"/>
</dbReference>
<protein>
    <submittedName>
        <fullName evidence="1">Uncharacterized protein</fullName>
    </submittedName>
</protein>
<accession>A0ABR5F9Z4</accession>
<evidence type="ECO:0000313" key="1">
    <source>
        <dbReference type="EMBL" id="KLO25880.1"/>
    </source>
</evidence>
<gene>
    <name evidence="1" type="ORF">ABW16_21440</name>
</gene>
<sequence>MSKGDNVDDLIEQMAAAMREAEAAPFAPYEKLARAALDALKAGGWEVVKLPGASYTHTDSDLSCERGLEWDTASGPLRAFEDGHVEWDGDRSSVDEFRRTAAAFLAAAKAAEGAK</sequence>
<comment type="caution">
    <text evidence="1">The sequence shown here is derived from an EMBL/GenBank/DDBJ whole genome shotgun (WGS) entry which is preliminary data.</text>
</comment>
<reference evidence="1 2" key="1">
    <citation type="submission" date="2015-05" db="EMBL/GenBank/DDBJ databases">
        <title>Genome sequence of Mycobacterium heraklionense Davo strain.</title>
        <authorList>
            <person name="Greninger A.L."/>
            <person name="Cunningham G."/>
            <person name="Miller S."/>
        </authorList>
    </citation>
    <scope>NUCLEOTIDE SEQUENCE [LARGE SCALE GENOMIC DNA]</scope>
    <source>
        <strain evidence="1 2">Davo</strain>
    </source>
</reference>
<evidence type="ECO:0000313" key="2">
    <source>
        <dbReference type="Proteomes" id="UP000036464"/>
    </source>
</evidence>